<name>A2WKV7_ORYSI</name>
<dbReference type="AlphaFoldDB" id="A2WKV7"/>
<dbReference type="HOGENOM" id="CLU_1920550_0_0_1"/>
<reference evidence="1 2" key="1">
    <citation type="journal article" date="2005" name="PLoS Biol.">
        <title>The genomes of Oryza sativa: a history of duplications.</title>
        <authorList>
            <person name="Yu J."/>
            <person name="Wang J."/>
            <person name="Lin W."/>
            <person name="Li S."/>
            <person name="Li H."/>
            <person name="Zhou J."/>
            <person name="Ni P."/>
            <person name="Dong W."/>
            <person name="Hu S."/>
            <person name="Zeng C."/>
            <person name="Zhang J."/>
            <person name="Zhang Y."/>
            <person name="Li R."/>
            <person name="Xu Z."/>
            <person name="Li S."/>
            <person name="Li X."/>
            <person name="Zheng H."/>
            <person name="Cong L."/>
            <person name="Lin L."/>
            <person name="Yin J."/>
            <person name="Geng J."/>
            <person name="Li G."/>
            <person name="Shi J."/>
            <person name="Liu J."/>
            <person name="Lv H."/>
            <person name="Li J."/>
            <person name="Wang J."/>
            <person name="Deng Y."/>
            <person name="Ran L."/>
            <person name="Shi X."/>
            <person name="Wang X."/>
            <person name="Wu Q."/>
            <person name="Li C."/>
            <person name="Ren X."/>
            <person name="Wang J."/>
            <person name="Wang X."/>
            <person name="Li D."/>
            <person name="Liu D."/>
            <person name="Zhang X."/>
            <person name="Ji Z."/>
            <person name="Zhao W."/>
            <person name="Sun Y."/>
            <person name="Zhang Z."/>
            <person name="Bao J."/>
            <person name="Han Y."/>
            <person name="Dong L."/>
            <person name="Ji J."/>
            <person name="Chen P."/>
            <person name="Wu S."/>
            <person name="Liu J."/>
            <person name="Xiao Y."/>
            <person name="Bu D."/>
            <person name="Tan J."/>
            <person name="Yang L."/>
            <person name="Ye C."/>
            <person name="Zhang J."/>
            <person name="Xu J."/>
            <person name="Zhou Y."/>
            <person name="Yu Y."/>
            <person name="Zhang B."/>
            <person name="Zhuang S."/>
            <person name="Wei H."/>
            <person name="Liu B."/>
            <person name="Lei M."/>
            <person name="Yu H."/>
            <person name="Li Y."/>
            <person name="Xu H."/>
            <person name="Wei S."/>
            <person name="He X."/>
            <person name="Fang L."/>
            <person name="Zhang Z."/>
            <person name="Zhang Y."/>
            <person name="Huang X."/>
            <person name="Su Z."/>
            <person name="Tong W."/>
            <person name="Li J."/>
            <person name="Tong Z."/>
            <person name="Li S."/>
            <person name="Ye J."/>
            <person name="Wang L."/>
            <person name="Fang L."/>
            <person name="Lei T."/>
            <person name="Chen C."/>
            <person name="Chen H."/>
            <person name="Xu Z."/>
            <person name="Li H."/>
            <person name="Huang H."/>
            <person name="Zhang F."/>
            <person name="Xu H."/>
            <person name="Li N."/>
            <person name="Zhao C."/>
            <person name="Li S."/>
            <person name="Dong L."/>
            <person name="Huang Y."/>
            <person name="Li L."/>
            <person name="Xi Y."/>
            <person name="Qi Q."/>
            <person name="Li W."/>
            <person name="Zhang B."/>
            <person name="Hu W."/>
            <person name="Zhang Y."/>
            <person name="Tian X."/>
            <person name="Jiao Y."/>
            <person name="Liang X."/>
            <person name="Jin J."/>
            <person name="Gao L."/>
            <person name="Zheng W."/>
            <person name="Hao B."/>
            <person name="Liu S."/>
            <person name="Wang W."/>
            <person name="Yuan L."/>
            <person name="Cao M."/>
            <person name="McDermott J."/>
            <person name="Samudrala R."/>
            <person name="Wang J."/>
            <person name="Wong G.K."/>
            <person name="Yang H."/>
        </authorList>
    </citation>
    <scope>NUCLEOTIDE SEQUENCE [LARGE SCALE GENOMIC DNA]</scope>
    <source>
        <strain evidence="2">cv. 93-11</strain>
    </source>
</reference>
<accession>A2WKV7</accession>
<gene>
    <name evidence="1" type="ORF">OsI_00468</name>
</gene>
<dbReference type="EMBL" id="CM000126">
    <property type="protein sequence ID" value="EAY72603.1"/>
    <property type="molecule type" value="Genomic_DNA"/>
</dbReference>
<dbReference type="Gramene" id="BGIOSGA002821-TA">
    <property type="protein sequence ID" value="BGIOSGA002821-PA"/>
    <property type="gene ID" value="BGIOSGA002821"/>
</dbReference>
<proteinExistence type="predicted"/>
<protein>
    <submittedName>
        <fullName evidence="1">Uncharacterized protein</fullName>
    </submittedName>
</protein>
<keyword evidence="2" id="KW-1185">Reference proteome</keyword>
<organism evidence="1 2">
    <name type="scientific">Oryza sativa subsp. indica</name>
    <name type="common">Rice</name>
    <dbReference type="NCBI Taxonomy" id="39946"/>
    <lineage>
        <taxon>Eukaryota</taxon>
        <taxon>Viridiplantae</taxon>
        <taxon>Streptophyta</taxon>
        <taxon>Embryophyta</taxon>
        <taxon>Tracheophyta</taxon>
        <taxon>Spermatophyta</taxon>
        <taxon>Magnoliopsida</taxon>
        <taxon>Liliopsida</taxon>
        <taxon>Poales</taxon>
        <taxon>Poaceae</taxon>
        <taxon>BOP clade</taxon>
        <taxon>Oryzoideae</taxon>
        <taxon>Oryzeae</taxon>
        <taxon>Oryzinae</taxon>
        <taxon>Oryza</taxon>
        <taxon>Oryza sativa</taxon>
    </lineage>
</organism>
<evidence type="ECO:0000313" key="2">
    <source>
        <dbReference type="Proteomes" id="UP000007015"/>
    </source>
</evidence>
<evidence type="ECO:0000313" key="1">
    <source>
        <dbReference type="EMBL" id="EAY72603.1"/>
    </source>
</evidence>
<sequence>MAFFMETIMVEHEANHRRRDPSDRGGGGGGGGGGNDLIGYLCDDVLVHVLSSLPTITVSPGTFLLKHYKVSRTCKALSMSDVFHDEIVRKLVTFVVVSWTHGFVAQVLRPNIELLKLAHSIVMHDGPEIEMD</sequence>
<dbReference type="Proteomes" id="UP000007015">
    <property type="component" value="Chromosome 1"/>
</dbReference>